<dbReference type="STRING" id="1267768.BV394_14890"/>
<organism evidence="1 2">
    <name type="scientific">Brevirhabdus pacifica</name>
    <dbReference type="NCBI Taxonomy" id="1267768"/>
    <lineage>
        <taxon>Bacteria</taxon>
        <taxon>Pseudomonadati</taxon>
        <taxon>Pseudomonadota</taxon>
        <taxon>Alphaproteobacteria</taxon>
        <taxon>Rhodobacterales</taxon>
        <taxon>Paracoccaceae</taxon>
        <taxon>Brevirhabdus</taxon>
    </lineage>
</organism>
<gene>
    <name evidence="1" type="ORF">BV394_14890</name>
</gene>
<dbReference type="AlphaFoldDB" id="A0A1U7DLJ0"/>
<evidence type="ECO:0000313" key="1">
    <source>
        <dbReference type="EMBL" id="APX90841.1"/>
    </source>
</evidence>
<dbReference type="OrthoDB" id="9770040at2"/>
<dbReference type="EMBL" id="CP019124">
    <property type="protein sequence ID" value="APX90841.1"/>
    <property type="molecule type" value="Genomic_DNA"/>
</dbReference>
<keyword evidence="2" id="KW-1185">Reference proteome</keyword>
<dbReference type="InterPro" id="IPR010266">
    <property type="entry name" value="NnrS"/>
</dbReference>
<accession>A0A1U7DLJ0</accession>
<dbReference type="RefSeq" id="WP_076980858.1">
    <property type="nucleotide sequence ID" value="NZ_CP019124.1"/>
</dbReference>
<name>A0A1U7DLJ0_9RHOB</name>
<sequence length="401" mass="42292">MTTTTEQMRAWTGPAILTFGFRPFFFGAAVWAALAMALWVPMLSGHLTLPTAFDPVSWHAHEFLFGYLGAVIAGFLLTAVPNWTGRLPIVGWRLGMLAGLWLAGRVAVAVSGSVPALPVAMVDLVFPVVFALLIAREIVAGKNWRNLIVLAMLGAFIIGNALFHWEAAKVDYAAQGYGLRLGLGAGIMMIAVIGGRIVPSFTRNWLVKRRSAVLPVAPMQSFDKVALAALLVALLLWVALPLGTLTGLALALASVLHALRLARWAGHRTFAEPLVTVLHAGYAFVPLGALALAAEILAPGSFGMAGAQHFWMAGAIGLMTLAVMTRATLGHTGQALTAGAGTVAIYLALILSVFTRVTGGVFPEFSGPLHMVAGLSWIVAFGGFAVVYGALLLRLPAAKRV</sequence>
<evidence type="ECO:0000313" key="2">
    <source>
        <dbReference type="Proteomes" id="UP000187266"/>
    </source>
</evidence>
<protein>
    <submittedName>
        <fullName evidence="1">Short-chain dehydrogenase</fullName>
    </submittedName>
</protein>
<proteinExistence type="predicted"/>
<accession>A0A2M9DHK8</accession>
<dbReference type="Proteomes" id="UP000187266">
    <property type="component" value="Chromosome"/>
</dbReference>
<dbReference type="Pfam" id="PF05940">
    <property type="entry name" value="NnrS"/>
    <property type="match status" value="1"/>
</dbReference>
<reference evidence="1 2" key="1">
    <citation type="submission" date="2017-01" db="EMBL/GenBank/DDBJ databases">
        <title>Genomic analysis of Xuhuaishuia manganoxidans DY6-4.</title>
        <authorList>
            <person name="Wang X."/>
        </authorList>
    </citation>
    <scope>NUCLEOTIDE SEQUENCE [LARGE SCALE GENOMIC DNA]</scope>
    <source>
        <strain evidence="1 2">DY6-4</strain>
    </source>
</reference>